<evidence type="ECO:0000259" key="2">
    <source>
        <dbReference type="Pfam" id="PF10651"/>
    </source>
</evidence>
<evidence type="ECO:0000256" key="1">
    <source>
        <dbReference type="SAM" id="Coils"/>
    </source>
</evidence>
<dbReference type="Proteomes" id="UP000664360">
    <property type="component" value="Chromosome"/>
</dbReference>
<feature type="coiled-coil region" evidence="1">
    <location>
        <begin position="166"/>
        <end position="200"/>
    </location>
</feature>
<proteinExistence type="predicted"/>
<sequence>MRKIANIGVPTQPFSRATKLTGFTFKSYDKNSGVLRFEIKNQDGSPTDLLGATVRLFMYIYKGEEKQLFPIFDNQIITESYMQGIVKYPIPDMLLAYEGKVDAFIYIDFPDGSHTDNLAFTFNIEKSVIDGDVQLNGEYYFKDFQQLIDTMSQEIDTKIELVEEMVNDSKNQMGTVQQNINRVEEKVDEINQQIGELGKLKKIYSNNIDFGNYDYSGNANLLPKITAAHFTSGNGATVEDGPGGEIIFTLDGSAQLTKFNTSMRLPALQNGKRYTISAEIMLHEGLEGDASNIRLTNNYVPGGNIMLSTVRPSPTATNIWHTIRGTQIATYATTLPQQWYLVLQDVTASSRIKGKISLRNIKIEEGSVVTPYQPNLLFAPYQISRIALNENLANKEQAFPISSRQYLIYSAEMIEPFIANQTYTLTLKGTKLGTQSFRVYTTGPNSTCNIGDMEIVEGLADTWRLTFTPSEANLSGSVSPNTLQIYQFPQATMGQVTIDSLKIEKGGIATPDISEHKYFGEGLKDSNNPYDYSWDITPEHTEKGLKDKVSLTEPQAIEGTKDFLEQPYIEGERIATEKFGISLTGGLLSGVPIAEWTALNWGSIFAYDNERSKTNDVFTISQDTKTLTILKNCTLQLAGTFTCQTDNSNFYAYLIILVNGANRYRLAGVAGGLNWRNDIGWIATRQFKAGDVLTLVTSTNVKSESISAWGVDQVYIREVITA</sequence>
<dbReference type="RefSeq" id="WP_242543243.1">
    <property type="nucleotide sequence ID" value="NZ_CP147250.1"/>
</dbReference>
<dbReference type="Pfam" id="PF10651">
    <property type="entry name" value="BppU_N"/>
    <property type="match status" value="1"/>
</dbReference>
<accession>A0ABZ2SX30</accession>
<dbReference type="EMBL" id="CP147250">
    <property type="protein sequence ID" value="WYJ78996.1"/>
    <property type="molecule type" value="Genomic_DNA"/>
</dbReference>
<name>A0ABZ2SX30_9ENTE</name>
<reference evidence="3 4" key="1">
    <citation type="submission" date="2024-03" db="EMBL/GenBank/DDBJ databases">
        <title>The Genome Sequence of Enterococcus sp. DIV1094.</title>
        <authorList>
            <consortium name="The Broad Institute Genomics Platform"/>
            <consortium name="The Broad Institute Microbial Omics Core"/>
            <consortium name="The Broad Institute Genomic Center for Infectious Diseases"/>
            <person name="Earl A."/>
            <person name="Manson A."/>
            <person name="Gilmore M."/>
            <person name="Schwartman J."/>
            <person name="Shea T."/>
            <person name="Abouelleil A."/>
            <person name="Cao P."/>
            <person name="Chapman S."/>
            <person name="Cusick C."/>
            <person name="Young S."/>
            <person name="Neafsey D."/>
            <person name="Nusbaum C."/>
            <person name="Birren B."/>
        </authorList>
    </citation>
    <scope>NUCLEOTIDE SEQUENCE [LARGE SCALE GENOMIC DNA]</scope>
    <source>
        <strain evidence="3 4">DIV1094</strain>
    </source>
</reference>
<feature type="domain" description="BppU N-terminal" evidence="2">
    <location>
        <begin position="21"/>
        <end position="152"/>
    </location>
</feature>
<dbReference type="Gene3D" id="2.60.40.3350">
    <property type="match status" value="1"/>
</dbReference>
<gene>
    <name evidence="3" type="ORF">DOK79_000503</name>
</gene>
<keyword evidence="1" id="KW-0175">Coiled coil</keyword>
<keyword evidence="4" id="KW-1185">Reference proteome</keyword>
<organism evidence="3 4">
    <name type="scientific">Candidatus Enterococcus mangumiae</name>
    <dbReference type="NCBI Taxonomy" id="2230878"/>
    <lineage>
        <taxon>Bacteria</taxon>
        <taxon>Bacillati</taxon>
        <taxon>Bacillota</taxon>
        <taxon>Bacilli</taxon>
        <taxon>Lactobacillales</taxon>
        <taxon>Enterococcaceae</taxon>
        <taxon>Enterococcus</taxon>
    </lineage>
</organism>
<evidence type="ECO:0000313" key="4">
    <source>
        <dbReference type="Proteomes" id="UP000664360"/>
    </source>
</evidence>
<evidence type="ECO:0000313" key="3">
    <source>
        <dbReference type="EMBL" id="WYJ78996.1"/>
    </source>
</evidence>
<protein>
    <recommendedName>
        <fullName evidence="2">BppU N-terminal domain-containing protein</fullName>
    </recommendedName>
</protein>
<dbReference type="InterPro" id="IPR018913">
    <property type="entry name" value="BppU_N"/>
</dbReference>